<protein>
    <submittedName>
        <fullName evidence="1">Uncharacterized protein</fullName>
    </submittedName>
</protein>
<dbReference type="Proteomes" id="UP000639403">
    <property type="component" value="Unassembled WGS sequence"/>
</dbReference>
<comment type="caution">
    <text evidence="1">The sequence shown here is derived from an EMBL/GenBank/DDBJ whole genome shotgun (WGS) entry which is preliminary data.</text>
</comment>
<dbReference type="AlphaFoldDB" id="A0A8H7P1G2"/>
<reference evidence="1" key="2">
    <citation type="journal article" name="Front. Microbiol.">
        <title>Degradative Capacity of Two Strains of Rhodonia placenta: From Phenotype to Genotype.</title>
        <authorList>
            <person name="Kolle M."/>
            <person name="Horta M.A.C."/>
            <person name="Nowrousian M."/>
            <person name="Ohm R.A."/>
            <person name="Benz J.P."/>
            <person name="Pilgard A."/>
        </authorList>
    </citation>
    <scope>NUCLEOTIDE SEQUENCE</scope>
    <source>
        <strain evidence="1">FPRL280</strain>
    </source>
</reference>
<evidence type="ECO:0000313" key="2">
    <source>
        <dbReference type="Proteomes" id="UP000639403"/>
    </source>
</evidence>
<name>A0A8H7P1G2_9APHY</name>
<reference evidence="1" key="1">
    <citation type="submission" date="2020-11" db="EMBL/GenBank/DDBJ databases">
        <authorList>
            <person name="Koelle M."/>
            <person name="Horta M.A.C."/>
            <person name="Nowrousian M."/>
            <person name="Ohm R.A."/>
            <person name="Benz P."/>
            <person name="Pilgard A."/>
        </authorList>
    </citation>
    <scope>NUCLEOTIDE SEQUENCE</scope>
    <source>
        <strain evidence="1">FPRL280</strain>
    </source>
</reference>
<evidence type="ECO:0000313" key="1">
    <source>
        <dbReference type="EMBL" id="KAF9813007.1"/>
    </source>
</evidence>
<dbReference type="EMBL" id="JADOXO010000115">
    <property type="protein sequence ID" value="KAF9813007.1"/>
    <property type="molecule type" value="Genomic_DNA"/>
</dbReference>
<gene>
    <name evidence="1" type="ORF">IEO21_05840</name>
</gene>
<organism evidence="1 2">
    <name type="scientific">Rhodonia placenta</name>
    <dbReference type="NCBI Taxonomy" id="104341"/>
    <lineage>
        <taxon>Eukaryota</taxon>
        <taxon>Fungi</taxon>
        <taxon>Dikarya</taxon>
        <taxon>Basidiomycota</taxon>
        <taxon>Agaricomycotina</taxon>
        <taxon>Agaricomycetes</taxon>
        <taxon>Polyporales</taxon>
        <taxon>Adustoporiaceae</taxon>
        <taxon>Rhodonia</taxon>
    </lineage>
</organism>
<sequence length="214" mass="24400">MLGQVNPLLGKLSVTMAHGDLDPMDVFEGLTRLSNLQTLEIRYATSWLDGRRLGLQRSRIPVMQSLKKLDLYRWHLPMVQRLSRVRLSITIGTCKPSFWETLLVNLPRLRVLEVSLLDLLVPNLGEVTLAQWTIAMEPERLHSSPRLVAENIPSMELFAVGLYGLGTDLRRTHWTRIRVNEDNQWVVEVIDPTTGEKSLLQISSRFHKSIPSTG</sequence>
<proteinExistence type="predicted"/>
<accession>A0A8H7P1G2</accession>